<dbReference type="Proteomes" id="UP001499986">
    <property type="component" value="Unassembled WGS sequence"/>
</dbReference>
<comment type="caution">
    <text evidence="1">The sequence shown here is derived from an EMBL/GenBank/DDBJ whole genome shotgun (WGS) entry which is preliminary data.</text>
</comment>
<reference evidence="1 2" key="1">
    <citation type="journal article" date="2019" name="Int. J. Syst. Evol. Microbiol.">
        <title>The Global Catalogue of Microorganisms (GCM) 10K type strain sequencing project: providing services to taxonomists for standard genome sequencing and annotation.</title>
        <authorList>
            <consortium name="The Broad Institute Genomics Platform"/>
            <consortium name="The Broad Institute Genome Sequencing Center for Infectious Disease"/>
            <person name="Wu L."/>
            <person name="Ma J."/>
        </authorList>
    </citation>
    <scope>NUCLEOTIDE SEQUENCE [LARGE SCALE GENOMIC DNA]</scope>
    <source>
        <strain evidence="1 2">JCM 4358</strain>
    </source>
</reference>
<name>A0ABN3JA40_9ACTN</name>
<gene>
    <name evidence="1" type="ORF">GCM10010255_79280</name>
</gene>
<proteinExistence type="predicted"/>
<dbReference type="EMBL" id="BAAASE010000016">
    <property type="protein sequence ID" value="GAA2425461.1"/>
    <property type="molecule type" value="Genomic_DNA"/>
</dbReference>
<accession>A0ABN3JA40</accession>
<evidence type="ECO:0000313" key="1">
    <source>
        <dbReference type="EMBL" id="GAA2425461.1"/>
    </source>
</evidence>
<evidence type="ECO:0000313" key="2">
    <source>
        <dbReference type="Proteomes" id="UP001499986"/>
    </source>
</evidence>
<organism evidence="1 2">
    <name type="scientific">Streptomyces coeruleofuscus</name>
    <dbReference type="NCBI Taxonomy" id="66879"/>
    <lineage>
        <taxon>Bacteria</taxon>
        <taxon>Bacillati</taxon>
        <taxon>Actinomycetota</taxon>
        <taxon>Actinomycetes</taxon>
        <taxon>Kitasatosporales</taxon>
        <taxon>Streptomycetaceae</taxon>
        <taxon>Streptomyces</taxon>
    </lineage>
</organism>
<protein>
    <submittedName>
        <fullName evidence="1">Uncharacterized protein</fullName>
    </submittedName>
</protein>
<sequence length="109" mass="12038">MSTRLLKLPVSSPLGMYFDQANIECLALLHLNRRLGAGGWGELSRSVLYEHPSIINVTLGMRTPEQVGQNVELHDQHVPDGLWDDLRTQGLVRPDVLTGHGGGRGERCL</sequence>
<keyword evidence="2" id="KW-1185">Reference proteome</keyword>